<sequence>MRSTFRLLASVKPARYLEAGSPTGLTGLFTHPSPRSALVYLYSRTLDALSEFPETSLYRQSTEALTKHRLNIVSAVVPEGYKEWSAKAKQIVSENPEVFAREDRVQGKDVSLAGKMTREVSDGKEFIKRRVVPEYDEREVEWDGEKPLKGGVEVGTTVGFEDGTKKLELPEEPLLTVAQIEEIENKIGAGLIEEIIQVAEGELKLVDVLKRAEVWQDLEEKPVEGQWSYFMRDTATPTTQTPPQK</sequence>
<evidence type="ECO:0000256" key="6">
    <source>
        <dbReference type="ARBA" id="ARBA00022982"/>
    </source>
</evidence>
<keyword evidence="7" id="KW-0496">Mitochondrion</keyword>
<keyword evidence="9" id="KW-0830">Ubiquinone</keyword>
<keyword evidence="6" id="KW-0249">Electron transport</keyword>
<keyword evidence="4" id="KW-0679">Respiratory chain</keyword>
<dbReference type="OrthoDB" id="286811at2759"/>
<evidence type="ECO:0000256" key="1">
    <source>
        <dbReference type="ARBA" id="ARBA00004443"/>
    </source>
</evidence>
<keyword evidence="10" id="KW-1185">Reference proteome</keyword>
<dbReference type="Pfam" id="PF04716">
    <property type="entry name" value="ETC_C1_NDUFA5"/>
    <property type="match status" value="1"/>
</dbReference>
<evidence type="ECO:0000313" key="9">
    <source>
        <dbReference type="EMBL" id="TVY56412.1"/>
    </source>
</evidence>
<organism evidence="9 10">
    <name type="scientific">Lachnellula cervina</name>
    <dbReference type="NCBI Taxonomy" id="1316786"/>
    <lineage>
        <taxon>Eukaryota</taxon>
        <taxon>Fungi</taxon>
        <taxon>Dikarya</taxon>
        <taxon>Ascomycota</taxon>
        <taxon>Pezizomycotina</taxon>
        <taxon>Leotiomycetes</taxon>
        <taxon>Helotiales</taxon>
        <taxon>Lachnaceae</taxon>
        <taxon>Lachnellula</taxon>
    </lineage>
</organism>
<evidence type="ECO:0000256" key="4">
    <source>
        <dbReference type="ARBA" id="ARBA00022660"/>
    </source>
</evidence>
<name>A0A7D8YQ67_9HELO</name>
<comment type="subcellular location">
    <subcellularLocation>
        <location evidence="1">Mitochondrion inner membrane</location>
        <topology evidence="1">Peripheral membrane protein</topology>
        <orientation evidence="1">Matrix side</orientation>
    </subcellularLocation>
</comment>
<dbReference type="PANTHER" id="PTHR12653">
    <property type="entry name" value="NADH-UBIQUINONE OXIDOREDUCTASE 13 KD-B SUBUNIT"/>
    <property type="match status" value="1"/>
</dbReference>
<keyword evidence="5" id="KW-0999">Mitochondrion inner membrane</keyword>
<comment type="similarity">
    <text evidence="2">Belongs to the complex I NDUFA5 subunit family.</text>
</comment>
<dbReference type="InterPro" id="IPR006806">
    <property type="entry name" value="NDUFA5"/>
</dbReference>
<dbReference type="PANTHER" id="PTHR12653:SF0">
    <property type="entry name" value="NADH DEHYDROGENASE [UBIQUINONE] 1 ALPHA SUBCOMPLEX SUBUNIT 5"/>
    <property type="match status" value="1"/>
</dbReference>
<dbReference type="GO" id="GO:0022904">
    <property type="term" value="P:respiratory electron transport chain"/>
    <property type="evidence" value="ECO:0007669"/>
    <property type="project" value="InterPro"/>
</dbReference>
<dbReference type="AlphaFoldDB" id="A0A7D8YQ67"/>
<keyword evidence="8" id="KW-0472">Membrane</keyword>
<evidence type="ECO:0000256" key="5">
    <source>
        <dbReference type="ARBA" id="ARBA00022792"/>
    </source>
</evidence>
<dbReference type="Proteomes" id="UP000481288">
    <property type="component" value="Unassembled WGS sequence"/>
</dbReference>
<evidence type="ECO:0000256" key="8">
    <source>
        <dbReference type="ARBA" id="ARBA00023136"/>
    </source>
</evidence>
<evidence type="ECO:0000256" key="2">
    <source>
        <dbReference type="ARBA" id="ARBA00010261"/>
    </source>
</evidence>
<evidence type="ECO:0000256" key="7">
    <source>
        <dbReference type="ARBA" id="ARBA00023128"/>
    </source>
</evidence>
<reference evidence="9 10" key="1">
    <citation type="submission" date="2018-05" db="EMBL/GenBank/DDBJ databases">
        <title>Whole genome sequencing for identification of molecular markers to develop diagnostic detection tools for the regulated plant pathogen Lachnellula willkommii.</title>
        <authorList>
            <person name="Giroux E."/>
            <person name="Bilodeau G."/>
        </authorList>
    </citation>
    <scope>NUCLEOTIDE SEQUENCE [LARGE SCALE GENOMIC DNA]</scope>
    <source>
        <strain evidence="9 10">CBS 625.97</strain>
    </source>
</reference>
<evidence type="ECO:0000256" key="3">
    <source>
        <dbReference type="ARBA" id="ARBA00022448"/>
    </source>
</evidence>
<dbReference type="GO" id="GO:0005743">
    <property type="term" value="C:mitochondrial inner membrane"/>
    <property type="evidence" value="ECO:0007669"/>
    <property type="project" value="UniProtKB-SubCell"/>
</dbReference>
<gene>
    <name evidence="9" type="primary">nuo-32</name>
    <name evidence="9" type="ORF">LCER1_G003812</name>
</gene>
<dbReference type="EMBL" id="QGMG01000162">
    <property type="protein sequence ID" value="TVY56412.1"/>
    <property type="molecule type" value="Genomic_DNA"/>
</dbReference>
<comment type="caution">
    <text evidence="9">The sequence shown here is derived from an EMBL/GenBank/DDBJ whole genome shotgun (WGS) entry which is preliminary data.</text>
</comment>
<evidence type="ECO:0000313" key="10">
    <source>
        <dbReference type="Proteomes" id="UP000481288"/>
    </source>
</evidence>
<proteinExistence type="inferred from homology"/>
<protein>
    <submittedName>
        <fullName evidence="9">NADH-ubiquinone oxidoreductase 29.9 kDa subunit, mitochondrial</fullName>
    </submittedName>
</protein>
<keyword evidence="3" id="KW-0813">Transport</keyword>
<accession>A0A7D8YQ67</accession>